<dbReference type="AlphaFoldDB" id="A0A6J5V744"/>
<evidence type="ECO:0000313" key="10">
    <source>
        <dbReference type="Proteomes" id="UP000507222"/>
    </source>
</evidence>
<dbReference type="EMBL" id="CAEKDK010000006">
    <property type="protein sequence ID" value="CAB4284042.1"/>
    <property type="molecule type" value="Genomic_DNA"/>
</dbReference>
<comment type="subcellular location">
    <subcellularLocation>
        <location evidence="1">Secreted</location>
        <location evidence="1">Cell wall</location>
    </subcellularLocation>
</comment>
<reference evidence="9 10" key="1">
    <citation type="submission" date="2020-05" db="EMBL/GenBank/DDBJ databases">
        <authorList>
            <person name="Campoy J."/>
            <person name="Schneeberger K."/>
            <person name="Spophaly S."/>
        </authorList>
    </citation>
    <scope>NUCLEOTIDE SEQUENCE [LARGE SCALE GENOMIC DNA]</scope>
    <source>
        <strain evidence="9">PruArmRojPasFocal</strain>
    </source>
</reference>
<keyword evidence="5" id="KW-0964">Secreted</keyword>
<sequence>MFEFILKLAPAASLTGDKASFYHCTFISVQDTLHDGLGRHYFNDCFVEGAIDFIWGNGQSIYEKCKIISVTDRIGLAGFITAQGRNAANEPTGYVFNDCHVNRTGPIFLGRPYRNYSRAVFASTYMGNIITPEGWSEWLTGPLNLTTFLEVNFKGPGADMSRRVSWEKKLSNEEVAYLTNTTSFIDKEGWLEKQPK</sequence>
<dbReference type="PANTHER" id="PTHR31321">
    <property type="entry name" value="ACYL-COA THIOESTER HYDROLASE YBHC-RELATED"/>
    <property type="match status" value="1"/>
</dbReference>
<keyword evidence="6" id="KW-0378">Hydrolase</keyword>
<dbReference type="PANTHER" id="PTHR31321:SF85">
    <property type="entry name" value="PECTINESTERASE CATALYTIC DOMAIN-CONTAINING PROTEIN"/>
    <property type="match status" value="1"/>
</dbReference>
<evidence type="ECO:0000259" key="8">
    <source>
        <dbReference type="Pfam" id="PF01095"/>
    </source>
</evidence>
<organism evidence="9 10">
    <name type="scientific">Prunus armeniaca</name>
    <name type="common">Apricot</name>
    <name type="synonym">Armeniaca vulgaris</name>
    <dbReference type="NCBI Taxonomy" id="36596"/>
    <lineage>
        <taxon>Eukaryota</taxon>
        <taxon>Viridiplantae</taxon>
        <taxon>Streptophyta</taxon>
        <taxon>Embryophyta</taxon>
        <taxon>Tracheophyta</taxon>
        <taxon>Spermatophyta</taxon>
        <taxon>Magnoliopsida</taxon>
        <taxon>eudicotyledons</taxon>
        <taxon>Gunneridae</taxon>
        <taxon>Pentapetalae</taxon>
        <taxon>rosids</taxon>
        <taxon>fabids</taxon>
        <taxon>Rosales</taxon>
        <taxon>Rosaceae</taxon>
        <taxon>Amygdaloideae</taxon>
        <taxon>Amygdaleae</taxon>
        <taxon>Prunus</taxon>
    </lineage>
</organism>
<dbReference type="SUPFAM" id="SSF51126">
    <property type="entry name" value="Pectin lyase-like"/>
    <property type="match status" value="1"/>
</dbReference>
<gene>
    <name evidence="9" type="ORF">CURHAP_LOCUS39462</name>
</gene>
<dbReference type="InterPro" id="IPR000070">
    <property type="entry name" value="Pectinesterase_cat"/>
</dbReference>
<evidence type="ECO:0000313" key="9">
    <source>
        <dbReference type="EMBL" id="CAB4284042.1"/>
    </source>
</evidence>
<accession>A0A6J5V744</accession>
<dbReference type="EC" id="3.1.1.11" evidence="4"/>
<dbReference type="InterPro" id="IPR012334">
    <property type="entry name" value="Pectin_lyas_fold"/>
</dbReference>
<evidence type="ECO:0000256" key="6">
    <source>
        <dbReference type="ARBA" id="ARBA00022801"/>
    </source>
</evidence>
<keyword evidence="7" id="KW-0063">Aspartyl esterase</keyword>
<name>A0A6J5V744_PRUAR</name>
<dbReference type="UniPathway" id="UPA00545">
    <property type="reaction ID" value="UER00823"/>
</dbReference>
<proteinExistence type="inferred from homology"/>
<dbReference type="GO" id="GO:0030599">
    <property type="term" value="F:pectinesterase activity"/>
    <property type="evidence" value="ECO:0007669"/>
    <property type="project" value="UniProtKB-EC"/>
</dbReference>
<comment type="pathway">
    <text evidence="2">Glycan metabolism; pectin degradation; 2-dehydro-3-deoxy-D-gluconate from pectin: step 1/5.</text>
</comment>
<dbReference type="InterPro" id="IPR011050">
    <property type="entry name" value="Pectin_lyase_fold/virulence"/>
</dbReference>
<evidence type="ECO:0000256" key="4">
    <source>
        <dbReference type="ARBA" id="ARBA00013229"/>
    </source>
</evidence>
<evidence type="ECO:0000256" key="7">
    <source>
        <dbReference type="ARBA" id="ARBA00023085"/>
    </source>
</evidence>
<dbReference type="GO" id="GO:0042545">
    <property type="term" value="P:cell wall modification"/>
    <property type="evidence" value="ECO:0007669"/>
    <property type="project" value="InterPro"/>
</dbReference>
<feature type="domain" description="Pectinesterase catalytic" evidence="8">
    <location>
        <begin position="11"/>
        <end position="185"/>
    </location>
</feature>
<comment type="similarity">
    <text evidence="3">Belongs to the pectinesterase family.</text>
</comment>
<evidence type="ECO:0000256" key="3">
    <source>
        <dbReference type="ARBA" id="ARBA00008891"/>
    </source>
</evidence>
<keyword evidence="5" id="KW-0134">Cell wall</keyword>
<dbReference type="Gene3D" id="2.160.20.10">
    <property type="entry name" value="Single-stranded right-handed beta-helix, Pectin lyase-like"/>
    <property type="match status" value="1"/>
</dbReference>
<protein>
    <recommendedName>
        <fullName evidence="4">pectinesterase</fullName>
        <ecNumber evidence="4">3.1.1.11</ecNumber>
    </recommendedName>
</protein>
<dbReference type="Proteomes" id="UP000507222">
    <property type="component" value="Unassembled WGS sequence"/>
</dbReference>
<dbReference type="Pfam" id="PF01095">
    <property type="entry name" value="Pectinesterase"/>
    <property type="match status" value="1"/>
</dbReference>
<evidence type="ECO:0000256" key="1">
    <source>
        <dbReference type="ARBA" id="ARBA00004191"/>
    </source>
</evidence>
<evidence type="ECO:0000256" key="5">
    <source>
        <dbReference type="ARBA" id="ARBA00022512"/>
    </source>
</evidence>
<dbReference type="GO" id="GO:0045490">
    <property type="term" value="P:pectin catabolic process"/>
    <property type="evidence" value="ECO:0007669"/>
    <property type="project" value="UniProtKB-UniPathway"/>
</dbReference>
<evidence type="ECO:0000256" key="2">
    <source>
        <dbReference type="ARBA" id="ARBA00005184"/>
    </source>
</evidence>